<evidence type="ECO:0000256" key="3">
    <source>
        <dbReference type="ARBA" id="ARBA00022490"/>
    </source>
</evidence>
<dbReference type="InterPro" id="IPR022635">
    <property type="entry name" value="DNA_polIII_beta_C"/>
</dbReference>
<keyword evidence="14" id="KW-1185">Reference proteome</keyword>
<evidence type="ECO:0000256" key="1">
    <source>
        <dbReference type="ARBA" id="ARBA00004496"/>
    </source>
</evidence>
<evidence type="ECO:0000313" key="13">
    <source>
        <dbReference type="EMBL" id="RLV48084.1"/>
    </source>
</evidence>
<evidence type="ECO:0000256" key="5">
    <source>
        <dbReference type="ARBA" id="ARBA00022695"/>
    </source>
</evidence>
<dbReference type="OrthoDB" id="468978at2"/>
<dbReference type="GO" id="GO:0003887">
    <property type="term" value="F:DNA-directed DNA polymerase activity"/>
    <property type="evidence" value="ECO:0007669"/>
    <property type="project" value="UniProtKB-UniRule"/>
</dbReference>
<dbReference type="PANTHER" id="PTHR30478">
    <property type="entry name" value="DNA POLYMERASE III SUBUNIT BETA"/>
    <property type="match status" value="1"/>
</dbReference>
<keyword evidence="6 9" id="KW-0235">DNA replication</keyword>
<dbReference type="NCBIfam" id="TIGR00663">
    <property type="entry name" value="dnan"/>
    <property type="match status" value="1"/>
</dbReference>
<keyword evidence="7 9" id="KW-0239">DNA-directed DNA polymerase</keyword>
<evidence type="ECO:0000256" key="7">
    <source>
        <dbReference type="ARBA" id="ARBA00022932"/>
    </source>
</evidence>
<comment type="subcellular location">
    <subcellularLocation>
        <location evidence="1 9">Cytoplasm</location>
    </subcellularLocation>
</comment>
<comment type="function">
    <text evidence="9">Confers DNA tethering and processivity to DNA polymerases and other proteins. Acts as a clamp, forming a ring around DNA (a reaction catalyzed by the clamp-loading complex) which diffuses in an ATP-independent manner freely and bidirectionally along dsDNA. Initially characterized for its ability to contact the catalytic subunit of DNA polymerase III (Pol III), a complex, multichain enzyme responsible for most of the replicative synthesis in bacteria; Pol III exhibits 3'-5' exonuclease proofreading activity. The beta chain is required for initiation of replication as well as for processivity of DNA replication.</text>
</comment>
<organism evidence="13 14">
    <name type="scientific">Nocardioides mangrovicus</name>
    <dbReference type="NCBI Taxonomy" id="2478913"/>
    <lineage>
        <taxon>Bacteria</taxon>
        <taxon>Bacillati</taxon>
        <taxon>Actinomycetota</taxon>
        <taxon>Actinomycetes</taxon>
        <taxon>Propionibacteriales</taxon>
        <taxon>Nocardioidaceae</taxon>
        <taxon>Nocardioides</taxon>
    </lineage>
</organism>
<dbReference type="GO" id="GO:0005737">
    <property type="term" value="C:cytoplasm"/>
    <property type="evidence" value="ECO:0007669"/>
    <property type="project" value="UniProtKB-SubCell"/>
</dbReference>
<dbReference type="SMART" id="SM00480">
    <property type="entry name" value="POL3Bc"/>
    <property type="match status" value="1"/>
</dbReference>
<evidence type="ECO:0000259" key="12">
    <source>
        <dbReference type="Pfam" id="PF02768"/>
    </source>
</evidence>
<feature type="domain" description="DNA polymerase III beta sliding clamp central" evidence="11">
    <location>
        <begin position="140"/>
        <end position="263"/>
    </location>
</feature>
<dbReference type="SUPFAM" id="SSF55979">
    <property type="entry name" value="DNA clamp"/>
    <property type="match status" value="3"/>
</dbReference>
<dbReference type="AlphaFoldDB" id="A0A3L8NYW1"/>
<comment type="similarity">
    <text evidence="2 9">Belongs to the beta sliding clamp family.</text>
</comment>
<evidence type="ECO:0000256" key="2">
    <source>
        <dbReference type="ARBA" id="ARBA00010752"/>
    </source>
</evidence>
<evidence type="ECO:0000259" key="11">
    <source>
        <dbReference type="Pfam" id="PF02767"/>
    </source>
</evidence>
<comment type="subunit">
    <text evidence="9">Forms a ring-shaped head-to-tail homodimer around DNA.</text>
</comment>
<proteinExistence type="inferred from homology"/>
<sequence length="393" mass="41073">MKFRVERDVLADAVAWTARALPIRPSAPVLAGLMIQAGPLDADGADTGDGSGDGLQLSTFDYETSARATLAADVVDEGRALVSGRLLADICRALPSRTVEFSVDGAKATVTCGSARFSLPTLPVEDYPTLPAMPESRGTVPSGLFAHAVNQAVTAAGRDDMLPVLTGVRVEMEGEHIALLATDRFRLSSRDLTWSPGAPDTSAAALVPAKVLADTAKSLTGGTEVRIALAASGAGEGLIGFEGQSDGGVRRTTTRLLDGDFPKVRALFPTEHLTTARVDRAVLVDAVKRVSLVAERNTAVQLHFADNVLTLDAGSGDEAMASESIEAEVSGEEITTGFNPAFLLDGLTAIEAPFVELAFTTAAKPVVISGLDALDGEADADFRYLLMPRRLLS</sequence>
<dbReference type="CDD" id="cd00140">
    <property type="entry name" value="beta_clamp"/>
    <property type="match status" value="1"/>
</dbReference>
<feature type="domain" description="DNA polymerase III beta sliding clamp N-terminal" evidence="10">
    <location>
        <begin position="1"/>
        <end position="131"/>
    </location>
</feature>
<dbReference type="InterPro" id="IPR022634">
    <property type="entry name" value="DNA_polIII_beta_N"/>
</dbReference>
<dbReference type="EMBL" id="RDBE01000010">
    <property type="protein sequence ID" value="RLV48084.1"/>
    <property type="molecule type" value="Genomic_DNA"/>
</dbReference>
<evidence type="ECO:0000256" key="4">
    <source>
        <dbReference type="ARBA" id="ARBA00022679"/>
    </source>
</evidence>
<dbReference type="Pfam" id="PF02767">
    <property type="entry name" value="DNA_pol3_beta_2"/>
    <property type="match status" value="1"/>
</dbReference>
<dbReference type="Pfam" id="PF02768">
    <property type="entry name" value="DNA_pol3_beta_3"/>
    <property type="match status" value="1"/>
</dbReference>
<dbReference type="PIRSF" id="PIRSF000804">
    <property type="entry name" value="DNA_pol_III_b"/>
    <property type="match status" value="1"/>
</dbReference>
<evidence type="ECO:0000259" key="10">
    <source>
        <dbReference type="Pfam" id="PF00712"/>
    </source>
</evidence>
<dbReference type="Gene3D" id="3.10.150.10">
    <property type="entry name" value="DNA Polymerase III, subunit A, domain 2"/>
    <property type="match status" value="3"/>
</dbReference>
<dbReference type="RefSeq" id="WP_121807591.1">
    <property type="nucleotide sequence ID" value="NZ_RDBE01000010.1"/>
</dbReference>
<dbReference type="InterPro" id="IPR022637">
    <property type="entry name" value="DNA_polIII_beta_cen"/>
</dbReference>
<dbReference type="GO" id="GO:0008408">
    <property type="term" value="F:3'-5' exonuclease activity"/>
    <property type="evidence" value="ECO:0007669"/>
    <property type="project" value="InterPro"/>
</dbReference>
<dbReference type="FunFam" id="3.10.150.10:FF:000005">
    <property type="entry name" value="Beta sliding clamp"/>
    <property type="match status" value="1"/>
</dbReference>
<feature type="domain" description="DNA polymerase III beta sliding clamp C-terminal" evidence="12">
    <location>
        <begin position="266"/>
        <end position="388"/>
    </location>
</feature>
<dbReference type="Proteomes" id="UP000281708">
    <property type="component" value="Unassembled WGS sequence"/>
</dbReference>
<dbReference type="InterPro" id="IPR046938">
    <property type="entry name" value="DNA_clamp_sf"/>
</dbReference>
<name>A0A3L8NYW1_9ACTN</name>
<keyword evidence="4 9" id="KW-0808">Transferase</keyword>
<dbReference type="Pfam" id="PF00712">
    <property type="entry name" value="DNA_pol3_beta"/>
    <property type="match status" value="1"/>
</dbReference>
<keyword evidence="5 9" id="KW-0548">Nucleotidyltransferase</keyword>
<keyword evidence="3 9" id="KW-0963">Cytoplasm</keyword>
<evidence type="ECO:0000256" key="8">
    <source>
        <dbReference type="ARBA" id="ARBA00023125"/>
    </source>
</evidence>
<dbReference type="InterPro" id="IPR001001">
    <property type="entry name" value="DNA_polIII_beta"/>
</dbReference>
<comment type="caution">
    <text evidence="13">The sequence shown here is derived from an EMBL/GenBank/DDBJ whole genome shotgun (WGS) entry which is preliminary data.</text>
</comment>
<evidence type="ECO:0000256" key="9">
    <source>
        <dbReference type="PIRNR" id="PIRNR000804"/>
    </source>
</evidence>
<gene>
    <name evidence="13" type="ORF">D9V37_18550</name>
</gene>
<dbReference type="GO" id="GO:0006271">
    <property type="term" value="P:DNA strand elongation involved in DNA replication"/>
    <property type="evidence" value="ECO:0007669"/>
    <property type="project" value="TreeGrafter"/>
</dbReference>
<dbReference type="GO" id="GO:0009360">
    <property type="term" value="C:DNA polymerase III complex"/>
    <property type="evidence" value="ECO:0007669"/>
    <property type="project" value="InterPro"/>
</dbReference>
<accession>A0A3L8NYW1</accession>
<dbReference type="PANTHER" id="PTHR30478:SF0">
    <property type="entry name" value="BETA SLIDING CLAMP"/>
    <property type="match status" value="1"/>
</dbReference>
<reference evidence="13 14" key="1">
    <citation type="submission" date="2018-10" db="EMBL/GenBank/DDBJ databases">
        <title>Marmoricola sp. 4Q3S-7 whole genome shotgun sequence.</title>
        <authorList>
            <person name="Li F."/>
        </authorList>
    </citation>
    <scope>NUCLEOTIDE SEQUENCE [LARGE SCALE GENOMIC DNA]</scope>
    <source>
        <strain evidence="13 14">4Q3S-7</strain>
    </source>
</reference>
<protein>
    <recommendedName>
        <fullName evidence="9">Beta sliding clamp</fullName>
    </recommendedName>
</protein>
<evidence type="ECO:0000313" key="14">
    <source>
        <dbReference type="Proteomes" id="UP000281708"/>
    </source>
</evidence>
<keyword evidence="8" id="KW-0238">DNA-binding</keyword>
<evidence type="ECO:0000256" key="6">
    <source>
        <dbReference type="ARBA" id="ARBA00022705"/>
    </source>
</evidence>
<dbReference type="GO" id="GO:0003677">
    <property type="term" value="F:DNA binding"/>
    <property type="evidence" value="ECO:0007669"/>
    <property type="project" value="UniProtKB-UniRule"/>
</dbReference>